<dbReference type="Proteomes" id="UP000192660">
    <property type="component" value="Unassembled WGS sequence"/>
</dbReference>
<evidence type="ECO:0000256" key="2">
    <source>
        <dbReference type="ARBA" id="ARBA00022840"/>
    </source>
</evidence>
<dbReference type="Pfam" id="PF19568">
    <property type="entry name" value="Spore_III_AA"/>
    <property type="match status" value="1"/>
</dbReference>
<evidence type="ECO:0000313" key="4">
    <source>
        <dbReference type="EMBL" id="SMC06158.1"/>
    </source>
</evidence>
<dbReference type="PANTHER" id="PTHR20953">
    <property type="entry name" value="KINASE-RELATED"/>
    <property type="match status" value="1"/>
</dbReference>
<dbReference type="RefSeq" id="WP_020373304.1">
    <property type="nucleotide sequence ID" value="NZ_FWWY01000001.1"/>
</dbReference>
<evidence type="ECO:0000313" key="5">
    <source>
        <dbReference type="Proteomes" id="UP000192660"/>
    </source>
</evidence>
<dbReference type="PANTHER" id="PTHR20953:SF3">
    <property type="entry name" value="P-LOOP CONTAINING NUCLEOSIDE TRIPHOSPHATE HYDROLASES SUPERFAMILY PROTEIN"/>
    <property type="match status" value="1"/>
</dbReference>
<keyword evidence="2" id="KW-0067">ATP-binding</keyword>
<protein>
    <submittedName>
        <fullName evidence="4">Stage III sporulation protein AA</fullName>
    </submittedName>
</protein>
<dbReference type="InterPro" id="IPR003593">
    <property type="entry name" value="AAA+_ATPase"/>
</dbReference>
<sequence>MEPWGYLPNPWRDAIFQLSSDKLDNLEEVRFRLDRPVYCYGSYWVEPLKVGDQVLIGIQSDLDHIVGVIAQHSLYARTEELRHGYLTLPGGHRVGIAGKAIWENGKIVTMGDVTGLNFRKARHVEGIADALHSIFSRHQLDLESLLIAGPPRSGKTTLLRDCARFFSAQGERVTIVDERSELAGYHNGHYGFALGLHLDVLDGWPKAEGLNVAIRTLGPDRVIVDEIGSREDLQAVSHALHAGVKVVASIHAQTYDDLRHRGQGELSVENLFDAVVFLHKGETPGMIHEIWHHHEKVWKVPS</sequence>
<dbReference type="InterPro" id="IPR027417">
    <property type="entry name" value="P-loop_NTPase"/>
</dbReference>
<name>A0A1W1WIM0_SULTA</name>
<keyword evidence="5" id="KW-1185">Reference proteome</keyword>
<feature type="domain" description="AAA+ ATPase" evidence="3">
    <location>
        <begin position="141"/>
        <end position="282"/>
    </location>
</feature>
<dbReference type="GO" id="GO:0005524">
    <property type="term" value="F:ATP binding"/>
    <property type="evidence" value="ECO:0007669"/>
    <property type="project" value="UniProtKB-KW"/>
</dbReference>
<dbReference type="AlphaFoldDB" id="A0A1W1WIM0"/>
<keyword evidence="1" id="KW-0547">Nucleotide-binding</keyword>
<dbReference type="OrthoDB" id="9768243at2"/>
<dbReference type="EMBL" id="FWWY01000001">
    <property type="protein sequence ID" value="SMC06158.1"/>
    <property type="molecule type" value="Genomic_DNA"/>
</dbReference>
<proteinExistence type="predicted"/>
<dbReference type="Gene3D" id="3.40.50.300">
    <property type="entry name" value="P-loop containing nucleotide triphosphate hydrolases"/>
    <property type="match status" value="1"/>
</dbReference>
<accession>A0A1W1WIM0</accession>
<dbReference type="SUPFAM" id="SSF52540">
    <property type="entry name" value="P-loop containing nucleoside triphosphate hydrolases"/>
    <property type="match status" value="1"/>
</dbReference>
<dbReference type="SMART" id="SM00382">
    <property type="entry name" value="AAA"/>
    <property type="match status" value="1"/>
</dbReference>
<organism evidence="4 5">
    <name type="scientific">Sulfobacillus thermosulfidooxidans (strain DSM 9293 / VKM B-1269 / AT-1)</name>
    <dbReference type="NCBI Taxonomy" id="929705"/>
    <lineage>
        <taxon>Bacteria</taxon>
        <taxon>Bacillati</taxon>
        <taxon>Bacillota</taxon>
        <taxon>Clostridia</taxon>
        <taxon>Eubacteriales</taxon>
        <taxon>Clostridiales Family XVII. Incertae Sedis</taxon>
        <taxon>Sulfobacillus</taxon>
    </lineage>
</organism>
<evidence type="ECO:0000259" key="3">
    <source>
        <dbReference type="SMART" id="SM00382"/>
    </source>
</evidence>
<dbReference type="InterPro" id="IPR045735">
    <property type="entry name" value="Spore_III_AA_AAA+_ATPase"/>
</dbReference>
<reference evidence="5" key="1">
    <citation type="submission" date="2017-04" db="EMBL/GenBank/DDBJ databases">
        <authorList>
            <person name="Varghese N."/>
            <person name="Submissions S."/>
        </authorList>
    </citation>
    <scope>NUCLEOTIDE SEQUENCE [LARGE SCALE GENOMIC DNA]</scope>
    <source>
        <strain evidence="5">DSM 9293</strain>
    </source>
</reference>
<gene>
    <name evidence="4" type="ORF">SAMN00768000_2666</name>
</gene>
<evidence type="ECO:0000256" key="1">
    <source>
        <dbReference type="ARBA" id="ARBA00022741"/>
    </source>
</evidence>
<dbReference type="STRING" id="28034.BFX07_11870"/>